<dbReference type="AlphaFoldDB" id="A0A9P9WD43"/>
<protein>
    <submittedName>
        <fullName evidence="1">Uncharacterized protein</fullName>
    </submittedName>
</protein>
<dbReference type="OrthoDB" id="4771469at2759"/>
<keyword evidence="2" id="KW-1185">Reference proteome</keyword>
<name>A0A9P9WD43_9PEZI</name>
<accession>A0A9P9WD43</accession>
<gene>
    <name evidence="1" type="ORF">JX265_011112</name>
</gene>
<organism evidence="1 2">
    <name type="scientific">Neoarthrinium moseri</name>
    <dbReference type="NCBI Taxonomy" id="1658444"/>
    <lineage>
        <taxon>Eukaryota</taxon>
        <taxon>Fungi</taxon>
        <taxon>Dikarya</taxon>
        <taxon>Ascomycota</taxon>
        <taxon>Pezizomycotina</taxon>
        <taxon>Sordariomycetes</taxon>
        <taxon>Xylariomycetidae</taxon>
        <taxon>Amphisphaeriales</taxon>
        <taxon>Apiosporaceae</taxon>
        <taxon>Neoarthrinium</taxon>
    </lineage>
</organism>
<dbReference type="EMBL" id="JAFIMR010000039">
    <property type="protein sequence ID" value="KAI1857697.1"/>
    <property type="molecule type" value="Genomic_DNA"/>
</dbReference>
<sequence>MDLIWNGYRRQPNKGTMEIFRQMRPRLLPLAQRMYGDKNVIGIRFGRHKGTAYILIYLLKEPEGAEGHASDEFMALNANFYEVLKDGTAGEAEVIAALPPRMVERDGLTGLGLVDLFEIQVNHPISGRTLVGPLEKQKRFMGL</sequence>
<comment type="caution">
    <text evidence="1">The sequence shown here is derived from an EMBL/GenBank/DDBJ whole genome shotgun (WGS) entry which is preliminary data.</text>
</comment>
<proteinExistence type="predicted"/>
<evidence type="ECO:0000313" key="2">
    <source>
        <dbReference type="Proteomes" id="UP000829685"/>
    </source>
</evidence>
<reference evidence="1" key="1">
    <citation type="submission" date="2021-03" db="EMBL/GenBank/DDBJ databases">
        <title>Revisited historic fungal species revealed as producer of novel bioactive compounds through whole genome sequencing and comparative genomics.</title>
        <authorList>
            <person name="Vignolle G.A."/>
            <person name="Hochenegger N."/>
            <person name="Mach R.L."/>
            <person name="Mach-Aigner A.R."/>
            <person name="Javad Rahimi M."/>
            <person name="Salim K.A."/>
            <person name="Chan C.M."/>
            <person name="Lim L.B.L."/>
            <person name="Cai F."/>
            <person name="Druzhinina I.S."/>
            <person name="U'Ren J.M."/>
            <person name="Derntl C."/>
        </authorList>
    </citation>
    <scope>NUCLEOTIDE SEQUENCE</scope>
    <source>
        <strain evidence="1">TUCIM 5799</strain>
    </source>
</reference>
<dbReference type="Proteomes" id="UP000829685">
    <property type="component" value="Unassembled WGS sequence"/>
</dbReference>
<evidence type="ECO:0000313" key="1">
    <source>
        <dbReference type="EMBL" id="KAI1857697.1"/>
    </source>
</evidence>